<dbReference type="Proteomes" id="UP000660021">
    <property type="component" value="Unassembled WGS sequence"/>
</dbReference>
<organism evidence="1 2">
    <name type="scientific">Pseudoflavonifractor hominis</name>
    <dbReference type="NCBI Taxonomy" id="2763059"/>
    <lineage>
        <taxon>Bacteria</taxon>
        <taxon>Bacillati</taxon>
        <taxon>Bacillota</taxon>
        <taxon>Clostridia</taxon>
        <taxon>Eubacteriales</taxon>
        <taxon>Oscillospiraceae</taxon>
        <taxon>Pseudoflavonifractor</taxon>
    </lineage>
</organism>
<keyword evidence="2" id="KW-1185">Reference proteome</keyword>
<comment type="caution">
    <text evidence="1">The sequence shown here is derived from an EMBL/GenBank/DDBJ whole genome shotgun (WGS) entry which is preliminary data.</text>
</comment>
<reference evidence="1 2" key="1">
    <citation type="submission" date="2020-08" db="EMBL/GenBank/DDBJ databases">
        <title>Genome public.</title>
        <authorList>
            <person name="Liu C."/>
            <person name="Sun Q."/>
        </authorList>
    </citation>
    <scope>NUCLEOTIDE SEQUENCE [LARGE SCALE GENOMIC DNA]</scope>
    <source>
        <strain evidence="1 2">New-38</strain>
    </source>
</reference>
<evidence type="ECO:0000313" key="2">
    <source>
        <dbReference type="Proteomes" id="UP000660021"/>
    </source>
</evidence>
<accession>A0ABR7HWN9</accession>
<dbReference type="RefSeq" id="WP_101691015.1">
    <property type="nucleotide sequence ID" value="NZ_JACOPR010000011.1"/>
</dbReference>
<gene>
    <name evidence="1" type="ORF">H8S34_14000</name>
</gene>
<name>A0ABR7HWN9_9FIRM</name>
<dbReference type="Pfam" id="PF20116">
    <property type="entry name" value="DUF6506"/>
    <property type="match status" value="1"/>
</dbReference>
<sequence length="99" mass="11029">MKKKYAMMIMNELHNPETDHARLDTSATETHILTVRNPEEAVAKAVELADAGFGTIEVCGAFGEELARKMYDAAGHRLTVCYVVCPPDQLEATLKFWSE</sequence>
<evidence type="ECO:0000313" key="1">
    <source>
        <dbReference type="EMBL" id="MBC5731931.1"/>
    </source>
</evidence>
<proteinExistence type="predicted"/>
<protein>
    <submittedName>
        <fullName evidence="1">Uncharacterized protein</fullName>
    </submittedName>
</protein>
<dbReference type="EMBL" id="JACOPR010000011">
    <property type="protein sequence ID" value="MBC5731931.1"/>
    <property type="molecule type" value="Genomic_DNA"/>
</dbReference>
<dbReference type="InterPro" id="IPR045441">
    <property type="entry name" value="DUF6506"/>
</dbReference>